<evidence type="ECO:0000313" key="1">
    <source>
        <dbReference type="EMBL" id="EKY03225.1"/>
    </source>
</evidence>
<gene>
    <name evidence="1" type="ORF">HMPREF9134_00117</name>
</gene>
<protein>
    <submittedName>
        <fullName evidence="1">Uncharacterized protein</fullName>
    </submittedName>
</protein>
<comment type="caution">
    <text evidence="1">The sequence shown here is derived from an EMBL/GenBank/DDBJ whole genome shotgun (WGS) entry which is preliminary data.</text>
</comment>
<dbReference type="STRING" id="1127696.HMPREF9134_00117"/>
<accession>L1NIX5</accession>
<reference evidence="1 2" key="1">
    <citation type="submission" date="2012-05" db="EMBL/GenBank/DDBJ databases">
        <authorList>
            <person name="Weinstock G."/>
            <person name="Sodergren E."/>
            <person name="Lobos E.A."/>
            <person name="Fulton L."/>
            <person name="Fulton R."/>
            <person name="Courtney L."/>
            <person name="Fronick C."/>
            <person name="O'Laughlin M."/>
            <person name="Godfrey J."/>
            <person name="Wilson R.M."/>
            <person name="Miner T."/>
            <person name="Farmer C."/>
            <person name="Delehaunty K."/>
            <person name="Cordes M."/>
            <person name="Minx P."/>
            <person name="Tomlinson C."/>
            <person name="Chen J."/>
            <person name="Wollam A."/>
            <person name="Pepin K.H."/>
            <person name="Bhonagiri V."/>
            <person name="Zhang X."/>
            <person name="Suruliraj S."/>
            <person name="Warren W."/>
            <person name="Mitreva M."/>
            <person name="Mardis E.R."/>
            <person name="Wilson R.K."/>
        </authorList>
    </citation>
    <scope>NUCLEOTIDE SEQUENCE [LARGE SCALE GENOMIC DNA]</scope>
    <source>
        <strain evidence="1 2">F0037</strain>
    </source>
</reference>
<evidence type="ECO:0000313" key="2">
    <source>
        <dbReference type="Proteomes" id="UP000010408"/>
    </source>
</evidence>
<organism evidence="1 2">
    <name type="scientific">Porphyromonas catoniae F0037</name>
    <dbReference type="NCBI Taxonomy" id="1127696"/>
    <lineage>
        <taxon>Bacteria</taxon>
        <taxon>Pseudomonadati</taxon>
        <taxon>Bacteroidota</taxon>
        <taxon>Bacteroidia</taxon>
        <taxon>Bacteroidales</taxon>
        <taxon>Porphyromonadaceae</taxon>
        <taxon>Porphyromonas</taxon>
    </lineage>
</organism>
<proteinExistence type="predicted"/>
<sequence length="53" mass="6014">MASPQEVEINFACVKFFGISQSSVNACVRIGLRETISPRHGMPHVLTRAERRW</sequence>
<name>L1NIX5_9PORP</name>
<dbReference type="HOGENOM" id="CLU_3064657_0_0_10"/>
<dbReference type="Proteomes" id="UP000010408">
    <property type="component" value="Unassembled WGS sequence"/>
</dbReference>
<dbReference type="AlphaFoldDB" id="L1NIX5"/>
<dbReference type="EMBL" id="AMEQ01000003">
    <property type="protein sequence ID" value="EKY03225.1"/>
    <property type="molecule type" value="Genomic_DNA"/>
</dbReference>